<accession>A0A7T4URH2</accession>
<feature type="chain" id="PRO_5033002471" evidence="13">
    <location>
        <begin position="30"/>
        <end position="828"/>
    </location>
</feature>
<dbReference type="GO" id="GO:0009279">
    <property type="term" value="C:cell outer membrane"/>
    <property type="evidence" value="ECO:0007669"/>
    <property type="project" value="UniProtKB-SubCell"/>
</dbReference>
<evidence type="ECO:0000256" key="3">
    <source>
        <dbReference type="ARBA" id="ARBA00022452"/>
    </source>
</evidence>
<dbReference type="InterPro" id="IPR000531">
    <property type="entry name" value="Beta-barrel_TonB"/>
</dbReference>
<dbReference type="Proteomes" id="UP000596063">
    <property type="component" value="Chromosome"/>
</dbReference>
<evidence type="ECO:0000256" key="9">
    <source>
        <dbReference type="ARBA" id="ARBA00023136"/>
    </source>
</evidence>
<keyword evidence="16" id="KW-0675">Receptor</keyword>
<evidence type="ECO:0000256" key="2">
    <source>
        <dbReference type="ARBA" id="ARBA00022448"/>
    </source>
</evidence>
<evidence type="ECO:0000313" key="17">
    <source>
        <dbReference type="Proteomes" id="UP000596063"/>
    </source>
</evidence>
<dbReference type="InterPro" id="IPR012910">
    <property type="entry name" value="Plug_dom"/>
</dbReference>
<sequence length="828" mass="89928">MFPHYLSAARAGTLALSAGLLTYSLPVLSQNGQGAETENNNAPVLEEIIVTAQRKAQNLQDVAISMTVLSQDQIANANMSNSADIATYTPGLSTNNRFGSENASFAIRGFTKELRTTASVGVYFAEVTAPRGQNVQTSGDGAGPGTLFDLSNIQVLKGPQGTLFGRNTTGGAVLMVPNKPEDTFGGYLEYSGGDFGLNQYQTVLNVPLSDSFKLRFGVDHKEKDGYLNNVTRIGTSELNNVDYTAVRASALWDINDTMQNYLVVNYADSETFGNTSRLFDCTDDTPLENPLVAFTGLGCQQQLADQAANGNDGFYDVVSTVSKPITAIEDLRIINKFSWNFSENYTLNAIMAITELYTENSSDVFGTQFTETQAAVLPFGFDISVADPNREFSPGVSLTNPNRPVTDQQGRVAELQIQGMAFEDKLDWQAGVYYEDSKPNGFSGNDSAILISCEIATIETGDPEQYNCFDPTGGQIGGVSNIRNKTEYENKAIYSQGTYHFNQTWALTTGLRYTWDDTEGEVLFAQHNFIGTIRQDPIVSDEQASQSSEAPTGLIELQYRPTETSMVYAKYVRGYRQGSVNMAADAGIQTHDEETVDTYEIGAKTSFEWIIPGRFNFALFHNELTDMQLQGGYVSTAKGPTTAIFNAGKAEIRGAEFDAFFQLTEGLSLSLSYSRLLTELLEAENNQAAVEAAGGPVAGSTFAPSAVEGDTLPFAADVSYTANVNYIFDLPLNAGRLSLGATHAYVGEQRMSASGTTPFDILPSFRITNINASWMDIAGLPLDLSAFVTNITDEEYATYISGTDSSLGFSSRQMGAPKMYGARLRYHF</sequence>
<dbReference type="RefSeq" id="WP_198571006.1">
    <property type="nucleotide sequence ID" value="NZ_CP066167.1"/>
</dbReference>
<evidence type="ECO:0000256" key="5">
    <source>
        <dbReference type="ARBA" id="ARBA00022692"/>
    </source>
</evidence>
<keyword evidence="4" id="KW-0410">Iron transport</keyword>
<evidence type="ECO:0000313" key="16">
    <source>
        <dbReference type="EMBL" id="QQD19522.1"/>
    </source>
</evidence>
<evidence type="ECO:0000256" key="8">
    <source>
        <dbReference type="ARBA" id="ARBA00023077"/>
    </source>
</evidence>
<dbReference type="AlphaFoldDB" id="A0A7T4URH2"/>
<proteinExistence type="inferred from homology"/>
<reference evidence="16 17" key="1">
    <citation type="submission" date="2020-12" db="EMBL/GenBank/DDBJ databases">
        <authorList>
            <person name="Shan Y."/>
        </authorList>
    </citation>
    <scope>NUCLEOTIDE SEQUENCE [LARGE SCALE GENOMIC DNA]</scope>
    <source>
        <strain evidence="17">csc3.9</strain>
    </source>
</reference>
<keyword evidence="6" id="KW-0408">Iron</keyword>
<dbReference type="EMBL" id="CP066167">
    <property type="protein sequence ID" value="QQD19522.1"/>
    <property type="molecule type" value="Genomic_DNA"/>
</dbReference>
<dbReference type="Pfam" id="PF07715">
    <property type="entry name" value="Plug"/>
    <property type="match status" value="1"/>
</dbReference>
<evidence type="ECO:0000256" key="4">
    <source>
        <dbReference type="ARBA" id="ARBA00022496"/>
    </source>
</evidence>
<organism evidence="16 17">
    <name type="scientific">Spongiibacter nanhainus</name>
    <dbReference type="NCBI Taxonomy" id="2794344"/>
    <lineage>
        <taxon>Bacteria</taxon>
        <taxon>Pseudomonadati</taxon>
        <taxon>Pseudomonadota</taxon>
        <taxon>Gammaproteobacteria</taxon>
        <taxon>Cellvibrionales</taxon>
        <taxon>Spongiibacteraceae</taxon>
        <taxon>Spongiibacter</taxon>
    </lineage>
</organism>
<gene>
    <name evidence="16" type="ORF">I6N98_06635</name>
</gene>
<evidence type="ECO:0000256" key="1">
    <source>
        <dbReference type="ARBA" id="ARBA00004571"/>
    </source>
</evidence>
<keyword evidence="2 11" id="KW-0813">Transport</keyword>
<evidence type="ECO:0000259" key="15">
    <source>
        <dbReference type="Pfam" id="PF07715"/>
    </source>
</evidence>
<evidence type="ECO:0000256" key="6">
    <source>
        <dbReference type="ARBA" id="ARBA00023004"/>
    </source>
</evidence>
<dbReference type="Gene3D" id="2.40.170.20">
    <property type="entry name" value="TonB-dependent receptor, beta-barrel domain"/>
    <property type="match status" value="1"/>
</dbReference>
<evidence type="ECO:0000256" key="7">
    <source>
        <dbReference type="ARBA" id="ARBA00023065"/>
    </source>
</evidence>
<keyword evidence="17" id="KW-1185">Reference proteome</keyword>
<dbReference type="GO" id="GO:0006826">
    <property type="term" value="P:iron ion transport"/>
    <property type="evidence" value="ECO:0007669"/>
    <property type="project" value="UniProtKB-KW"/>
</dbReference>
<comment type="subcellular location">
    <subcellularLocation>
        <location evidence="1 11">Cell outer membrane</location>
        <topology evidence="1 11">Multi-pass membrane protein</topology>
    </subcellularLocation>
</comment>
<evidence type="ECO:0000256" key="11">
    <source>
        <dbReference type="PROSITE-ProRule" id="PRU01360"/>
    </source>
</evidence>
<feature type="signal peptide" evidence="13">
    <location>
        <begin position="1"/>
        <end position="29"/>
    </location>
</feature>
<feature type="domain" description="TonB-dependent receptor plug" evidence="15">
    <location>
        <begin position="59"/>
        <end position="172"/>
    </location>
</feature>
<keyword evidence="7" id="KW-0406">Ion transport</keyword>
<dbReference type="KEGG" id="snan:I6N98_06635"/>
<evidence type="ECO:0000256" key="12">
    <source>
        <dbReference type="RuleBase" id="RU003357"/>
    </source>
</evidence>
<dbReference type="SUPFAM" id="SSF56935">
    <property type="entry name" value="Porins"/>
    <property type="match status" value="1"/>
</dbReference>
<keyword evidence="8 12" id="KW-0798">TonB box</keyword>
<keyword evidence="13" id="KW-0732">Signal</keyword>
<dbReference type="PROSITE" id="PS52016">
    <property type="entry name" value="TONB_DEPENDENT_REC_3"/>
    <property type="match status" value="1"/>
</dbReference>
<keyword evidence="10 11" id="KW-0998">Cell outer membrane</keyword>
<keyword evidence="5 11" id="KW-0812">Transmembrane</keyword>
<dbReference type="Pfam" id="PF00593">
    <property type="entry name" value="TonB_dep_Rec_b-barrel"/>
    <property type="match status" value="1"/>
</dbReference>
<keyword evidence="9 11" id="KW-0472">Membrane</keyword>
<dbReference type="PANTHER" id="PTHR32552">
    <property type="entry name" value="FERRICHROME IRON RECEPTOR-RELATED"/>
    <property type="match status" value="1"/>
</dbReference>
<evidence type="ECO:0000256" key="10">
    <source>
        <dbReference type="ARBA" id="ARBA00023237"/>
    </source>
</evidence>
<evidence type="ECO:0000256" key="13">
    <source>
        <dbReference type="SAM" id="SignalP"/>
    </source>
</evidence>
<dbReference type="InterPro" id="IPR039426">
    <property type="entry name" value="TonB-dep_rcpt-like"/>
</dbReference>
<comment type="similarity">
    <text evidence="11 12">Belongs to the TonB-dependent receptor family.</text>
</comment>
<keyword evidence="3 11" id="KW-1134">Transmembrane beta strand</keyword>
<name>A0A7T4URH2_9GAMM</name>
<protein>
    <submittedName>
        <fullName evidence="16">TonB-dependent receptor</fullName>
    </submittedName>
</protein>
<feature type="domain" description="TonB-dependent receptor-like beta-barrel" evidence="14">
    <location>
        <begin position="336"/>
        <end position="791"/>
    </location>
</feature>
<dbReference type="PANTHER" id="PTHR32552:SF81">
    <property type="entry name" value="TONB-DEPENDENT OUTER MEMBRANE RECEPTOR"/>
    <property type="match status" value="1"/>
</dbReference>
<dbReference type="InterPro" id="IPR036942">
    <property type="entry name" value="Beta-barrel_TonB_sf"/>
</dbReference>
<evidence type="ECO:0000259" key="14">
    <source>
        <dbReference type="Pfam" id="PF00593"/>
    </source>
</evidence>